<feature type="domain" description="Polysaccharide pyruvyl transferase" evidence="1">
    <location>
        <begin position="29"/>
        <end position="329"/>
    </location>
</feature>
<dbReference type="Pfam" id="PF04230">
    <property type="entry name" value="PS_pyruv_trans"/>
    <property type="match status" value="1"/>
</dbReference>
<dbReference type="RefSeq" id="WP_078350969.1">
    <property type="nucleotide sequence ID" value="NZ_MBTF01000037.1"/>
</dbReference>
<dbReference type="EMBL" id="MBTF01000037">
    <property type="protein sequence ID" value="OOQ57098.1"/>
    <property type="molecule type" value="Genomic_DNA"/>
</dbReference>
<name>A0A1S9P911_9SPHI</name>
<comment type="caution">
    <text evidence="2">The sequence shown here is derived from an EMBL/GenBank/DDBJ whole genome shotgun (WGS) entry which is preliminary data.</text>
</comment>
<dbReference type="PANTHER" id="PTHR36836">
    <property type="entry name" value="COLANIC ACID BIOSYNTHESIS PROTEIN WCAK"/>
    <property type="match status" value="1"/>
</dbReference>
<sequence length="398" mass="45165">MKIKIGIVWADPYNKNLGVGALALSSLALINDVVKSKGLDAEYSFICFTKYKKDKLVLRDKEIEFTTFPVLDYMKPKSIAQLILLPSRYKTGKLLGLDYVFDISAGDSFSDIYGPKRFYLMLNTKRFFAKLGKKQVLLPQTIGPFKDPVYEKQAFDVMKTTEMVISRDEQSYKYSAKFLPKEKIAETMDVAFYMPFEKTSFNNGKINVGINVSGLLWNGGYTRNNQFEMKTDYRKLITDTLTFFSAMDNVQIHIVSHVIPENNPVEDDYTAAEDIKANHFPNVVIAPRFSSPIEAKGYISGMQFFTGARMHACIGAFSSLVPVFLMAYSRKFNGLFKDTLQYPWMGDCVNESEDVVFAKLKDAFSNIDKMAADIKHSMDTIAKPRLDELKQILGNVIK</sequence>
<evidence type="ECO:0000313" key="3">
    <source>
        <dbReference type="Proteomes" id="UP000189739"/>
    </source>
</evidence>
<protein>
    <recommendedName>
        <fullName evidence="1">Polysaccharide pyruvyl transferase domain-containing protein</fullName>
    </recommendedName>
</protein>
<evidence type="ECO:0000313" key="2">
    <source>
        <dbReference type="EMBL" id="OOQ57098.1"/>
    </source>
</evidence>
<dbReference type="STRING" id="1792845.BC343_16350"/>
<reference evidence="2 3" key="1">
    <citation type="submission" date="2016-07" db="EMBL/GenBank/DDBJ databases">
        <title>Genomic analysis of zinc-resistant bacterium Mucilaginibacter pedocola TBZ30.</title>
        <authorList>
            <person name="Huang J."/>
            <person name="Tang J."/>
        </authorList>
    </citation>
    <scope>NUCLEOTIDE SEQUENCE [LARGE SCALE GENOMIC DNA]</scope>
    <source>
        <strain evidence="2 3">TBZ30</strain>
    </source>
</reference>
<dbReference type="Proteomes" id="UP000189739">
    <property type="component" value="Unassembled WGS sequence"/>
</dbReference>
<gene>
    <name evidence="2" type="ORF">BC343_16350</name>
</gene>
<organism evidence="2 3">
    <name type="scientific">Mucilaginibacter pedocola</name>
    <dbReference type="NCBI Taxonomy" id="1792845"/>
    <lineage>
        <taxon>Bacteria</taxon>
        <taxon>Pseudomonadati</taxon>
        <taxon>Bacteroidota</taxon>
        <taxon>Sphingobacteriia</taxon>
        <taxon>Sphingobacteriales</taxon>
        <taxon>Sphingobacteriaceae</taxon>
        <taxon>Mucilaginibacter</taxon>
    </lineage>
</organism>
<proteinExistence type="predicted"/>
<dbReference type="InterPro" id="IPR007345">
    <property type="entry name" value="Polysacch_pyruvyl_Trfase"/>
</dbReference>
<accession>A0A1S9P911</accession>
<dbReference type="OrthoDB" id="6058856at2"/>
<keyword evidence="3" id="KW-1185">Reference proteome</keyword>
<dbReference type="AlphaFoldDB" id="A0A1S9P911"/>
<dbReference type="PANTHER" id="PTHR36836:SF1">
    <property type="entry name" value="COLANIC ACID BIOSYNTHESIS PROTEIN WCAK"/>
    <property type="match status" value="1"/>
</dbReference>
<evidence type="ECO:0000259" key="1">
    <source>
        <dbReference type="Pfam" id="PF04230"/>
    </source>
</evidence>